<dbReference type="InterPro" id="IPR032710">
    <property type="entry name" value="NTF2-like_dom_sf"/>
</dbReference>
<evidence type="ECO:0000313" key="2">
    <source>
        <dbReference type="Proteomes" id="UP001150266"/>
    </source>
</evidence>
<sequence length="133" mass="15817">MDSLNLEDHYRQYISYLNDRKTHDLSDFVHEELTYNDKPITRVDYQNYIADDIARIPDLYFDIHHLIVSDNHVASRIQFNCTPMKDFRGNAPNGEKISFVEHVFYQFEDGKIRQVWSLLDDRAIDAQMKSTDQ</sequence>
<accession>A0A9W9DDS4</accession>
<dbReference type="EMBL" id="JAOTPV010000123">
    <property type="protein sequence ID" value="KAJ4464377.1"/>
    <property type="molecule type" value="Genomic_DNA"/>
</dbReference>
<dbReference type="SUPFAM" id="SSF54427">
    <property type="entry name" value="NTF2-like"/>
    <property type="match status" value="1"/>
</dbReference>
<protein>
    <submittedName>
        <fullName evidence="1">Polyketide cyclase SnoaL-like domain-containing protein</fullName>
    </submittedName>
</protein>
<dbReference type="Gene3D" id="3.10.450.50">
    <property type="match status" value="1"/>
</dbReference>
<reference evidence="1" key="1">
    <citation type="submission" date="2022-08" db="EMBL/GenBank/DDBJ databases">
        <title>A Global Phylogenomic Analysis of the Shiitake Genus Lentinula.</title>
        <authorList>
            <consortium name="DOE Joint Genome Institute"/>
            <person name="Sierra-Patev S."/>
            <person name="Min B."/>
            <person name="Naranjo-Ortiz M."/>
            <person name="Looney B."/>
            <person name="Konkel Z."/>
            <person name="Slot J.C."/>
            <person name="Sakamoto Y."/>
            <person name="Steenwyk J.L."/>
            <person name="Rokas A."/>
            <person name="Carro J."/>
            <person name="Camarero S."/>
            <person name="Ferreira P."/>
            <person name="Molpeceres G."/>
            <person name="Ruiz-Duenas F.J."/>
            <person name="Serrano A."/>
            <person name="Henrissat B."/>
            <person name="Drula E."/>
            <person name="Hughes K.W."/>
            <person name="Mata J.L."/>
            <person name="Ishikawa N.K."/>
            <person name="Vargas-Isla R."/>
            <person name="Ushijima S."/>
            <person name="Smith C.A."/>
            <person name="Ahrendt S."/>
            <person name="Andreopoulos W."/>
            <person name="He G."/>
            <person name="Labutti K."/>
            <person name="Lipzen A."/>
            <person name="Ng V."/>
            <person name="Riley R."/>
            <person name="Sandor L."/>
            <person name="Barry K."/>
            <person name="Martinez A.T."/>
            <person name="Xiao Y."/>
            <person name="Gibbons J.G."/>
            <person name="Terashima K."/>
            <person name="Grigoriev I.V."/>
            <person name="Hibbett D.S."/>
        </authorList>
    </citation>
    <scope>NUCLEOTIDE SEQUENCE</scope>
    <source>
        <strain evidence="1">JLM2183</strain>
    </source>
</reference>
<dbReference type="OrthoDB" id="2830113at2759"/>
<name>A0A9W9DDS4_9AGAR</name>
<evidence type="ECO:0000313" key="1">
    <source>
        <dbReference type="EMBL" id="KAJ4464377.1"/>
    </source>
</evidence>
<dbReference type="InterPro" id="IPR009959">
    <property type="entry name" value="Cyclase_SnoaL-like"/>
</dbReference>
<dbReference type="AlphaFoldDB" id="A0A9W9DDS4"/>
<dbReference type="Proteomes" id="UP001150266">
    <property type="component" value="Unassembled WGS sequence"/>
</dbReference>
<organism evidence="1 2">
    <name type="scientific">Lentinula aciculospora</name>
    <dbReference type="NCBI Taxonomy" id="153920"/>
    <lineage>
        <taxon>Eukaryota</taxon>
        <taxon>Fungi</taxon>
        <taxon>Dikarya</taxon>
        <taxon>Basidiomycota</taxon>
        <taxon>Agaricomycotina</taxon>
        <taxon>Agaricomycetes</taxon>
        <taxon>Agaricomycetidae</taxon>
        <taxon>Agaricales</taxon>
        <taxon>Marasmiineae</taxon>
        <taxon>Omphalotaceae</taxon>
        <taxon>Lentinula</taxon>
    </lineage>
</organism>
<proteinExistence type="predicted"/>
<dbReference type="GO" id="GO:0030638">
    <property type="term" value="P:polyketide metabolic process"/>
    <property type="evidence" value="ECO:0007669"/>
    <property type="project" value="InterPro"/>
</dbReference>
<dbReference type="Pfam" id="PF07366">
    <property type="entry name" value="SnoaL"/>
    <property type="match status" value="1"/>
</dbReference>
<gene>
    <name evidence="1" type="ORF">J3R30DRAFT_484860</name>
</gene>
<comment type="caution">
    <text evidence="1">The sequence shown here is derived from an EMBL/GenBank/DDBJ whole genome shotgun (WGS) entry which is preliminary data.</text>
</comment>
<keyword evidence="2" id="KW-1185">Reference proteome</keyword>